<keyword evidence="9 12" id="KW-0472">Membrane</keyword>
<dbReference type="SMART" id="SM00369">
    <property type="entry name" value="LRR_TYP"/>
    <property type="match status" value="18"/>
</dbReference>
<dbReference type="SUPFAM" id="SSF52058">
    <property type="entry name" value="L domain-like"/>
    <property type="match status" value="3"/>
</dbReference>
<dbReference type="InterPro" id="IPR001611">
    <property type="entry name" value="Leu-rich_rpt"/>
</dbReference>
<dbReference type="Proteomes" id="UP000187203">
    <property type="component" value="Unassembled WGS sequence"/>
</dbReference>
<evidence type="ECO:0000256" key="8">
    <source>
        <dbReference type="ARBA" id="ARBA00022989"/>
    </source>
</evidence>
<dbReference type="FunFam" id="3.80.10.10:FF:000041">
    <property type="entry name" value="LRR receptor-like serine/threonine-protein kinase ERECTA"/>
    <property type="match status" value="1"/>
</dbReference>
<feature type="domain" description="Leucine-rich repeat-containing N-terminal plant-type" evidence="14">
    <location>
        <begin position="46"/>
        <end position="92"/>
    </location>
</feature>
<dbReference type="Pfam" id="PF08263">
    <property type="entry name" value="LRRNT_2"/>
    <property type="match status" value="1"/>
</dbReference>
<protein>
    <recommendedName>
        <fullName evidence="14">Leucine-rich repeat-containing N-terminal plant-type domain-containing protein</fullName>
    </recommendedName>
</protein>
<dbReference type="InterPro" id="IPR052595">
    <property type="entry name" value="LRRC69/RLP"/>
</dbReference>
<evidence type="ECO:0000256" key="7">
    <source>
        <dbReference type="ARBA" id="ARBA00022737"/>
    </source>
</evidence>
<name>A0A1R3KB10_9ROSI</name>
<keyword evidence="7" id="KW-0677">Repeat</keyword>
<keyword evidence="3" id="KW-1003">Cell membrane</keyword>
<keyword evidence="6 13" id="KW-0732">Signal</keyword>
<evidence type="ECO:0000256" key="2">
    <source>
        <dbReference type="ARBA" id="ARBA00009592"/>
    </source>
</evidence>
<dbReference type="FunFam" id="3.80.10.10:FF:000095">
    <property type="entry name" value="LRR receptor-like serine/threonine-protein kinase GSO1"/>
    <property type="match status" value="1"/>
</dbReference>
<evidence type="ECO:0000256" key="13">
    <source>
        <dbReference type="SAM" id="SignalP"/>
    </source>
</evidence>
<keyword evidence="16" id="KW-1185">Reference proteome</keyword>
<gene>
    <name evidence="15" type="ORF">COLO4_09799</name>
</gene>
<evidence type="ECO:0000256" key="11">
    <source>
        <dbReference type="ARBA" id="ARBA00023180"/>
    </source>
</evidence>
<dbReference type="PRINTS" id="PR00019">
    <property type="entry name" value="LEURICHRPT"/>
</dbReference>
<dbReference type="Gene3D" id="3.80.10.10">
    <property type="entry name" value="Ribonuclease Inhibitor"/>
    <property type="match status" value="6"/>
</dbReference>
<feature type="transmembrane region" description="Helical" evidence="12">
    <location>
        <begin position="1069"/>
        <end position="1089"/>
    </location>
</feature>
<dbReference type="Pfam" id="PF00560">
    <property type="entry name" value="LRR_1"/>
    <property type="match status" value="10"/>
</dbReference>
<dbReference type="PANTHER" id="PTHR48057">
    <property type="entry name" value="LEUCINE-RICH REPEAT SERINE/THREONINE-PROTEIN KINASE 1"/>
    <property type="match status" value="1"/>
</dbReference>
<dbReference type="PROSITE" id="PS51450">
    <property type="entry name" value="LRR"/>
    <property type="match status" value="3"/>
</dbReference>
<dbReference type="SMART" id="SM00365">
    <property type="entry name" value="LRR_SD22"/>
    <property type="match status" value="9"/>
</dbReference>
<comment type="similarity">
    <text evidence="2">Belongs to the RLP family.</text>
</comment>
<evidence type="ECO:0000256" key="6">
    <source>
        <dbReference type="ARBA" id="ARBA00022729"/>
    </source>
</evidence>
<dbReference type="InterPro" id="IPR032675">
    <property type="entry name" value="LRR_dom_sf"/>
</dbReference>
<dbReference type="GO" id="GO:0005886">
    <property type="term" value="C:plasma membrane"/>
    <property type="evidence" value="ECO:0007669"/>
    <property type="project" value="UniProtKB-SubCell"/>
</dbReference>
<keyword evidence="8 12" id="KW-1133">Transmembrane helix</keyword>
<dbReference type="SUPFAM" id="SSF52047">
    <property type="entry name" value="RNI-like"/>
    <property type="match status" value="1"/>
</dbReference>
<keyword evidence="10" id="KW-0675">Receptor</keyword>
<sequence length="1120" mass="123712">MGTSVLPCWFGAICLVLLLRLNASLSFSFNSSAQAQAQAQPPLCLPHQSSALLQFKHTFSVNCSDFEIMNYPKTESWKKGTDCCVWDGVTCDAETGFVIALDLSCSCLTSVSPSNTSLLLLPRLRMLNLAFNDVYLSPLASVLGGQFTTLTHLNVSHSGFSGPIPSTIFSHLPKLVSLDLSMNGLTFKRHGFEKMFANLTQIRQLFLDEVDMSLVEPTSFLNLSSSIVSLTLGYNFNQPKRLPQDIFHFPFLQMLRIYTQIFKHYQVSWEVSFPKTNMTSPLRSLQLSPVSIAGQHLPNSIGDLRFLEVLDLNSCNLKGSIPHSFANLTRLIHLDLSSNFNILGQLPPAFSNFKHLQYFDLSANQLDGQIPDAFGNLTQLFHLSLSGNQLSGNLPFSVFNLANIVLLDLSRNKLVGSLPSQVSGLSLLSFLDLSGNFLDGRLPPWLFTLPSLSWLDLDNNKFTGPIDPFKQPAASLLEYVDLRNNEIHGLIPSYVFALVNLTTLDLSSNRLTGISEPNINLPKLNKLVTLDLSNNTLLSFKSGSNASYVLAPNLRSLSLSSCNITEFPYFVRNLEGLEGLDLSYNRIHVIEVDMFPRLKSLTSLDLSHNGGLSLSTIPTLPLPNLERLLFSSCNTTEFPNFLRTLENLSELDLSNNNIHGKISKWETEGWPSLTTLDLSNNFLTGIDYYPWRNVETLNLRSNLLGGSLLVPPLSTRIFIISKNKLTGMIPSQICSLEQLYILDLSENKLSGTLPICLGGFVNGLTILDLHRNKFHGYIPDSFLQGNYLQTINLGSNDFDGPLSKSLVNCSVLEVLNVGNNKINDTFPHWLGALPQLKVLVLRSNNLHGGVINSNMHMNGSSFPNLRIFDLSHNDFSGSLPTFLHSFQSMKNSSDVGTGYIGNSDYYHDSVVITMKGADVNLERILTIFTTIDMSSNRFRGEVPKIVGELTSLQVLNFSHNNLIGHIPSSIGNLTQLESLDFSSNKLTGHIPPQLTALGFLEVLNLSENRLVGPIPMGKQFNTFPNDSYIGNPGLCGSPLSKTCGSGELEAPCFHEKANSESVFEWKAALMGYGSGLVFGISAAYIMLSLGRPFWLVKMVEEATYNLKTYLRATARGPRNL</sequence>
<dbReference type="InterPro" id="IPR013210">
    <property type="entry name" value="LRR_N_plant-typ"/>
</dbReference>
<reference evidence="16" key="1">
    <citation type="submission" date="2013-09" db="EMBL/GenBank/DDBJ databases">
        <title>Corchorus olitorius genome sequencing.</title>
        <authorList>
            <person name="Alam M."/>
            <person name="Haque M.S."/>
            <person name="Islam M.S."/>
            <person name="Emdad E.M."/>
            <person name="Islam M.M."/>
            <person name="Ahmed B."/>
            <person name="Halim A."/>
            <person name="Hossen Q.M.M."/>
            <person name="Hossain M.Z."/>
            <person name="Ahmed R."/>
            <person name="Khan M.M."/>
            <person name="Islam R."/>
            <person name="Rashid M.M."/>
            <person name="Khan S.A."/>
            <person name="Rahman M.S."/>
            <person name="Alam M."/>
            <person name="Yahiya A.S."/>
            <person name="Khan M.S."/>
            <person name="Azam M.S."/>
            <person name="Haque T."/>
            <person name="Lashkar M.Z.H."/>
            <person name="Akhand A.I."/>
            <person name="Morshed G."/>
            <person name="Roy S."/>
            <person name="Uddin K.S."/>
            <person name="Rabeya T."/>
            <person name="Hossain A.S."/>
            <person name="Chowdhury A."/>
            <person name="Snigdha A.R."/>
            <person name="Mortoza M.S."/>
            <person name="Matin S.A."/>
            <person name="Hoque S.M.E."/>
            <person name="Islam M.K."/>
            <person name="Roy D.K."/>
            <person name="Haider R."/>
            <person name="Moosa M.M."/>
            <person name="Elias S.M."/>
            <person name="Hasan A.M."/>
            <person name="Jahan S."/>
            <person name="Shafiuddin M."/>
            <person name="Mahmood N."/>
            <person name="Shommy N.S."/>
        </authorList>
    </citation>
    <scope>NUCLEOTIDE SEQUENCE [LARGE SCALE GENOMIC DNA]</scope>
    <source>
        <strain evidence="16">cv. O-4</strain>
    </source>
</reference>
<keyword evidence="11" id="KW-0325">Glycoprotein</keyword>
<dbReference type="EMBL" id="AWUE01014269">
    <property type="protein sequence ID" value="OMP04291.1"/>
    <property type="molecule type" value="Genomic_DNA"/>
</dbReference>
<evidence type="ECO:0000256" key="10">
    <source>
        <dbReference type="ARBA" id="ARBA00023170"/>
    </source>
</evidence>
<organism evidence="15 16">
    <name type="scientific">Corchorus olitorius</name>
    <dbReference type="NCBI Taxonomy" id="93759"/>
    <lineage>
        <taxon>Eukaryota</taxon>
        <taxon>Viridiplantae</taxon>
        <taxon>Streptophyta</taxon>
        <taxon>Embryophyta</taxon>
        <taxon>Tracheophyta</taxon>
        <taxon>Spermatophyta</taxon>
        <taxon>Magnoliopsida</taxon>
        <taxon>eudicotyledons</taxon>
        <taxon>Gunneridae</taxon>
        <taxon>Pentapetalae</taxon>
        <taxon>rosids</taxon>
        <taxon>malvids</taxon>
        <taxon>Malvales</taxon>
        <taxon>Malvaceae</taxon>
        <taxon>Grewioideae</taxon>
        <taxon>Apeibeae</taxon>
        <taxon>Corchorus</taxon>
    </lineage>
</organism>
<dbReference type="AlphaFoldDB" id="A0A1R3KB10"/>
<accession>A0A1R3KB10</accession>
<dbReference type="FunFam" id="3.80.10.10:FF:000213">
    <property type="entry name" value="Tyrosine-sulfated glycopeptide receptor 1"/>
    <property type="match status" value="1"/>
</dbReference>
<evidence type="ECO:0000256" key="4">
    <source>
        <dbReference type="ARBA" id="ARBA00022614"/>
    </source>
</evidence>
<feature type="chain" id="PRO_5010170732" description="Leucine-rich repeat-containing N-terminal plant-type domain-containing protein" evidence="13">
    <location>
        <begin position="27"/>
        <end position="1120"/>
    </location>
</feature>
<evidence type="ECO:0000256" key="9">
    <source>
        <dbReference type="ARBA" id="ARBA00023136"/>
    </source>
</evidence>
<comment type="subcellular location">
    <subcellularLocation>
        <location evidence="1">Cell membrane</location>
        <topology evidence="1">Single-pass type I membrane protein</topology>
    </subcellularLocation>
</comment>
<dbReference type="PANTHER" id="PTHR48057:SF29">
    <property type="entry name" value="OS02G0609900 PROTEIN"/>
    <property type="match status" value="1"/>
</dbReference>
<keyword evidence="4" id="KW-0433">Leucine-rich repeat</keyword>
<feature type="signal peptide" evidence="13">
    <location>
        <begin position="1"/>
        <end position="26"/>
    </location>
</feature>
<dbReference type="InterPro" id="IPR003591">
    <property type="entry name" value="Leu-rich_rpt_typical-subtyp"/>
</dbReference>
<keyword evidence="5 12" id="KW-0812">Transmembrane</keyword>
<evidence type="ECO:0000313" key="16">
    <source>
        <dbReference type="Proteomes" id="UP000187203"/>
    </source>
</evidence>
<evidence type="ECO:0000313" key="15">
    <source>
        <dbReference type="EMBL" id="OMP04291.1"/>
    </source>
</evidence>
<dbReference type="Pfam" id="PF13855">
    <property type="entry name" value="LRR_8"/>
    <property type="match status" value="3"/>
</dbReference>
<evidence type="ECO:0000256" key="12">
    <source>
        <dbReference type="SAM" id="Phobius"/>
    </source>
</evidence>
<dbReference type="OrthoDB" id="442066at2759"/>
<proteinExistence type="inferred from homology"/>
<evidence type="ECO:0000256" key="5">
    <source>
        <dbReference type="ARBA" id="ARBA00022692"/>
    </source>
</evidence>
<evidence type="ECO:0000256" key="1">
    <source>
        <dbReference type="ARBA" id="ARBA00004251"/>
    </source>
</evidence>
<evidence type="ECO:0000259" key="14">
    <source>
        <dbReference type="Pfam" id="PF08263"/>
    </source>
</evidence>
<evidence type="ECO:0000256" key="3">
    <source>
        <dbReference type="ARBA" id="ARBA00022475"/>
    </source>
</evidence>
<dbReference type="STRING" id="93759.A0A1R3KB10"/>
<comment type="caution">
    <text evidence="15">The sequence shown here is derived from an EMBL/GenBank/DDBJ whole genome shotgun (WGS) entry which is preliminary data.</text>
</comment>